<proteinExistence type="predicted"/>
<feature type="non-terminal residue" evidence="2">
    <location>
        <position position="1"/>
    </location>
</feature>
<sequence length="35" mass="3785">ASAQDGMSIEFPPVTEAKPGVKAQKDFNNTQPFSF</sequence>
<dbReference type="EMBL" id="AMCI01002069">
    <property type="protein sequence ID" value="EJX03706.1"/>
    <property type="molecule type" value="Genomic_DNA"/>
</dbReference>
<organism evidence="2">
    <name type="scientific">gut metagenome</name>
    <dbReference type="NCBI Taxonomy" id="749906"/>
    <lineage>
        <taxon>unclassified sequences</taxon>
        <taxon>metagenomes</taxon>
        <taxon>organismal metagenomes</taxon>
    </lineage>
</organism>
<comment type="caution">
    <text evidence="2">The sequence shown here is derived from an EMBL/GenBank/DDBJ whole genome shotgun (WGS) entry which is preliminary data.</text>
</comment>
<protein>
    <submittedName>
        <fullName evidence="2">Uncharacterized protein</fullName>
    </submittedName>
</protein>
<name>J9CU11_9ZZZZ</name>
<dbReference type="AlphaFoldDB" id="J9CU11"/>
<evidence type="ECO:0000313" key="2">
    <source>
        <dbReference type="EMBL" id="EJX03706.1"/>
    </source>
</evidence>
<gene>
    <name evidence="2" type="ORF">EVA_08189</name>
</gene>
<reference evidence="2" key="1">
    <citation type="journal article" date="2012" name="PLoS ONE">
        <title>Gene sets for utilization of primary and secondary nutrition supplies in the distal gut of endangered iberian lynx.</title>
        <authorList>
            <person name="Alcaide M."/>
            <person name="Messina E."/>
            <person name="Richter M."/>
            <person name="Bargiela R."/>
            <person name="Peplies J."/>
            <person name="Huws S.A."/>
            <person name="Newbold C.J."/>
            <person name="Golyshin P.N."/>
            <person name="Simon M.A."/>
            <person name="Lopez G."/>
            <person name="Yakimov M.M."/>
            <person name="Ferrer M."/>
        </authorList>
    </citation>
    <scope>NUCLEOTIDE SEQUENCE</scope>
</reference>
<accession>J9CU11</accession>
<feature type="compositionally biased region" description="Polar residues" evidence="1">
    <location>
        <begin position="26"/>
        <end position="35"/>
    </location>
</feature>
<evidence type="ECO:0000256" key="1">
    <source>
        <dbReference type="SAM" id="MobiDB-lite"/>
    </source>
</evidence>
<feature type="region of interest" description="Disordered" evidence="1">
    <location>
        <begin position="1"/>
        <end position="35"/>
    </location>
</feature>